<comment type="caution">
    <text evidence="1">The sequence shown here is derived from an EMBL/GenBank/DDBJ whole genome shotgun (WGS) entry which is preliminary data.</text>
</comment>
<dbReference type="Proteomes" id="UP000294489">
    <property type="component" value="Unassembled WGS sequence"/>
</dbReference>
<protein>
    <submittedName>
        <fullName evidence="1">Uncharacterized protein</fullName>
    </submittedName>
</protein>
<gene>
    <name evidence="1" type="ORF">DFO67_12615</name>
</gene>
<dbReference type="EMBL" id="SOEC01000026">
    <property type="protein sequence ID" value="TDX22945.1"/>
    <property type="molecule type" value="Genomic_DNA"/>
</dbReference>
<reference evidence="1 2" key="1">
    <citation type="submission" date="2019-03" db="EMBL/GenBank/DDBJ databases">
        <title>Freshwater and sediment microbial communities from various areas in North America, analyzing microbe dynamics in response to fracking.</title>
        <authorList>
            <person name="Lamendella R."/>
        </authorList>
    </citation>
    <scope>NUCLEOTIDE SEQUENCE [LARGE SCALE GENOMIC DNA]</scope>
    <source>
        <strain evidence="1 2">6_TX</strain>
    </source>
</reference>
<proteinExistence type="predicted"/>
<accession>A0A4R8FH39</accession>
<name>A0A4R8FH39_9GAMM</name>
<evidence type="ECO:0000313" key="1">
    <source>
        <dbReference type="EMBL" id="TDX22945.1"/>
    </source>
</evidence>
<dbReference type="AlphaFoldDB" id="A0A4R8FH39"/>
<organism evidence="1 2">
    <name type="scientific">Modicisalibacter xianhensis</name>
    <dbReference type="NCBI Taxonomy" id="442341"/>
    <lineage>
        <taxon>Bacteria</taxon>
        <taxon>Pseudomonadati</taxon>
        <taxon>Pseudomonadota</taxon>
        <taxon>Gammaproteobacteria</taxon>
        <taxon>Oceanospirillales</taxon>
        <taxon>Halomonadaceae</taxon>
        <taxon>Modicisalibacter</taxon>
    </lineage>
</organism>
<sequence>MLQLGLGAGQCIATLSGHQNDAQLSLQALLFIQKQLRHTI</sequence>
<evidence type="ECO:0000313" key="2">
    <source>
        <dbReference type="Proteomes" id="UP000294489"/>
    </source>
</evidence>